<accession>A0A1X1RSM0</accession>
<dbReference type="Proteomes" id="UP000193907">
    <property type="component" value="Unassembled WGS sequence"/>
</dbReference>
<keyword evidence="3" id="KW-1185">Reference proteome</keyword>
<dbReference type="STRING" id="28045.AWB95_09005"/>
<evidence type="ECO:0000313" key="4">
    <source>
        <dbReference type="Proteomes" id="UP000230971"/>
    </source>
</evidence>
<reference evidence="1 3" key="1">
    <citation type="submission" date="2016-01" db="EMBL/GenBank/DDBJ databases">
        <title>The new phylogeny of the genus Mycobacterium.</title>
        <authorList>
            <person name="Tarcisio F."/>
            <person name="Conor M."/>
            <person name="Antonella G."/>
            <person name="Elisabetta G."/>
            <person name="Giulia F.S."/>
            <person name="Sara T."/>
            <person name="Anna F."/>
            <person name="Clotilde B."/>
            <person name="Roberto B."/>
            <person name="Veronica D.S."/>
            <person name="Fabio R."/>
            <person name="Monica P."/>
            <person name="Olivier J."/>
            <person name="Enrico T."/>
            <person name="Nicola S."/>
        </authorList>
    </citation>
    <scope>NUCLEOTIDE SEQUENCE [LARGE SCALE GENOMIC DNA]</scope>
    <source>
        <strain evidence="1 3">DSM 44243</strain>
    </source>
</reference>
<dbReference type="RefSeq" id="WP_062538333.1">
    <property type="nucleotide sequence ID" value="NZ_BBUN01000017.1"/>
</dbReference>
<dbReference type="Proteomes" id="UP000230971">
    <property type="component" value="Unassembled WGS sequence"/>
</dbReference>
<protein>
    <submittedName>
        <fullName evidence="2">SRPBCC family protein</fullName>
    </submittedName>
</protein>
<comment type="caution">
    <text evidence="1">The sequence shown here is derived from an EMBL/GenBank/DDBJ whole genome shotgun (WGS) entry which is preliminary data.</text>
</comment>
<dbReference type="OrthoDB" id="4527744at2"/>
<evidence type="ECO:0000313" key="1">
    <source>
        <dbReference type="EMBL" id="ORV14746.1"/>
    </source>
</evidence>
<evidence type="ECO:0000313" key="3">
    <source>
        <dbReference type="Proteomes" id="UP000193907"/>
    </source>
</evidence>
<dbReference type="Gene3D" id="3.30.530.20">
    <property type="match status" value="1"/>
</dbReference>
<dbReference type="InterPro" id="IPR023393">
    <property type="entry name" value="START-like_dom_sf"/>
</dbReference>
<dbReference type="EMBL" id="PDKV01000004">
    <property type="protein sequence ID" value="PIB80000.1"/>
    <property type="molecule type" value="Genomic_DNA"/>
</dbReference>
<evidence type="ECO:0000313" key="2">
    <source>
        <dbReference type="EMBL" id="PIB80000.1"/>
    </source>
</evidence>
<reference evidence="2 4" key="2">
    <citation type="journal article" date="2017" name="Infect. Genet. Evol.">
        <title>The new phylogeny of the genus Mycobacterium: The old and the news.</title>
        <authorList>
            <person name="Tortoli E."/>
            <person name="Fedrizzi T."/>
            <person name="Meehan C.J."/>
            <person name="Trovato A."/>
            <person name="Grottola A."/>
            <person name="Giacobazzi E."/>
            <person name="Serpini G.F."/>
            <person name="Tagliazucchi S."/>
            <person name="Fabio A."/>
            <person name="Bettua C."/>
            <person name="Bertorelli R."/>
            <person name="Frascaro F."/>
            <person name="De Sanctis V."/>
            <person name="Pecorari M."/>
            <person name="Jousson O."/>
            <person name="Segata N."/>
            <person name="Cirillo D.M."/>
        </authorList>
    </citation>
    <scope>NUCLEOTIDE SEQUENCE [LARGE SCALE GENOMIC DNA]</scope>
    <source>
        <strain evidence="2 4">NCTC 12882</strain>
    </source>
</reference>
<name>A0A1X1RSM0_MYCCE</name>
<dbReference type="AlphaFoldDB" id="A0A1X1RSM0"/>
<dbReference type="SUPFAM" id="SSF55961">
    <property type="entry name" value="Bet v1-like"/>
    <property type="match status" value="1"/>
</dbReference>
<organism evidence="1 3">
    <name type="scientific">Mycobacterium celatum</name>
    <dbReference type="NCBI Taxonomy" id="28045"/>
    <lineage>
        <taxon>Bacteria</taxon>
        <taxon>Bacillati</taxon>
        <taxon>Actinomycetota</taxon>
        <taxon>Actinomycetes</taxon>
        <taxon>Mycobacteriales</taxon>
        <taxon>Mycobacteriaceae</taxon>
        <taxon>Mycobacterium</taxon>
    </lineage>
</organism>
<sequence length="211" mass="24356">MSLPALDDIDGVVRIETSPLEETAPIFMAKMRSVYPHDEVFGQYCTVNDYVDCPPDELFEYLSDTRSLEEWTYTLRGFTPTEEPGLWEAYDKLLPETKIYTRTHANAQARTVDYHCAWDQGKHLWMIYLMRVVDAQEVLNKPGSVVLWTNCRHPFYDHNPYPEAAPAGRTGWVGDFWDLFGAGHGLELNNLKAIAEYRHRNGLPITPAWMR</sequence>
<proteinExistence type="predicted"/>
<gene>
    <name evidence="1" type="ORF">AWB95_09005</name>
    <name evidence="2" type="ORF">CQY23_05040</name>
</gene>
<dbReference type="EMBL" id="LQOM01000024">
    <property type="protein sequence ID" value="ORV14746.1"/>
    <property type="molecule type" value="Genomic_DNA"/>
</dbReference>